<dbReference type="GO" id="GO:0015562">
    <property type="term" value="F:efflux transmembrane transporter activity"/>
    <property type="evidence" value="ECO:0007669"/>
    <property type="project" value="TreeGrafter"/>
</dbReference>
<name>A0A8J6P5I3_9GAMM</name>
<dbReference type="SUPFAM" id="SSF111369">
    <property type="entry name" value="HlyD-like secretion proteins"/>
    <property type="match status" value="1"/>
</dbReference>
<dbReference type="GO" id="GO:1990281">
    <property type="term" value="C:efflux pump complex"/>
    <property type="evidence" value="ECO:0007669"/>
    <property type="project" value="TreeGrafter"/>
</dbReference>
<dbReference type="EMBL" id="JACNFK010000035">
    <property type="protein sequence ID" value="MBC8520235.1"/>
    <property type="molecule type" value="Genomic_DNA"/>
</dbReference>
<reference evidence="2 3" key="1">
    <citation type="submission" date="2020-08" db="EMBL/GenBank/DDBJ databases">
        <title>Bridging the membrane lipid divide: bacteria of the FCB group superphylum have the potential to synthesize archaeal ether lipids.</title>
        <authorList>
            <person name="Villanueva L."/>
            <person name="Von Meijenfeldt F.A.B."/>
            <person name="Westbye A.B."/>
            <person name="Yadav S."/>
            <person name="Hopmans E.C."/>
            <person name="Dutilh B.E."/>
            <person name="Sinninghe Damste J.S."/>
        </authorList>
    </citation>
    <scope>NUCLEOTIDE SEQUENCE [LARGE SCALE GENOMIC DNA]</scope>
    <source>
        <strain evidence="2">NIOZ-UU100</strain>
    </source>
</reference>
<organism evidence="2 3">
    <name type="scientific">Candidatus Thiopontia autotrophica</name>
    <dbReference type="NCBI Taxonomy" id="2841688"/>
    <lineage>
        <taxon>Bacteria</taxon>
        <taxon>Pseudomonadati</taxon>
        <taxon>Pseudomonadota</taxon>
        <taxon>Gammaproteobacteria</taxon>
        <taxon>Candidatus Thiopontia</taxon>
    </lineage>
</organism>
<proteinExistence type="predicted"/>
<protein>
    <submittedName>
        <fullName evidence="2">HlyD family efflux transporter periplasmic adaptor subunit</fullName>
    </submittedName>
</protein>
<dbReference type="AlphaFoldDB" id="A0A8J6P5I3"/>
<comment type="caution">
    <text evidence="2">The sequence shown here is derived from an EMBL/GenBank/DDBJ whole genome shotgun (WGS) entry which is preliminary data.</text>
</comment>
<dbReference type="PANTHER" id="PTHR30469">
    <property type="entry name" value="MULTIDRUG RESISTANCE PROTEIN MDTA"/>
    <property type="match status" value="1"/>
</dbReference>
<dbReference type="Gene3D" id="2.40.50.100">
    <property type="match status" value="1"/>
</dbReference>
<evidence type="ECO:0000313" key="2">
    <source>
        <dbReference type="EMBL" id="MBC8520235.1"/>
    </source>
</evidence>
<dbReference type="Gene3D" id="1.10.287.470">
    <property type="entry name" value="Helix hairpin bin"/>
    <property type="match status" value="1"/>
</dbReference>
<feature type="coiled-coil region" evidence="1">
    <location>
        <begin position="133"/>
        <end position="215"/>
    </location>
</feature>
<keyword evidence="1" id="KW-0175">Coiled coil</keyword>
<gene>
    <name evidence="2" type="ORF">H8D24_07505</name>
</gene>
<evidence type="ECO:0000313" key="3">
    <source>
        <dbReference type="Proteomes" id="UP000654401"/>
    </source>
</evidence>
<accession>A0A8J6P5I3</accession>
<evidence type="ECO:0000256" key="1">
    <source>
        <dbReference type="SAM" id="Coils"/>
    </source>
</evidence>
<dbReference type="Gene3D" id="2.40.30.170">
    <property type="match status" value="1"/>
</dbReference>
<sequence>MKKILRFIVPVLILAIAVAGFIALKTSKEDRPIVRSEEVVWRVNTVEASLANNHPRLTLYGTTEAATFTEIKSTLNAGVVDVLSHDGDNPEKGGLLIELDSRESTLLVSQRQAEIRETDEKIRLEEIGYQADLDTLKREQQLLQLKRDELERIMQLKGNSMVSQSAIDQARQQIENMQIQIRGRRQQIDQFEPQKRRLLAQKERLQALLEQRELDLQRTRLVAPYQAIVHKVSVAVGGRVRSGDTLISLYDPQSIQVRAQIPRTAIEQIRGGLDRGEKIHMNGTVDNSPIKAVLTRLIADRVDAVGGVEGVFEIIESEIHPLPGRALELSVTLPAVTDTIVIPYEALYENSRIYRIDADGRLEPIKVNNLGWGSPLDVTGNESTIVVSGANLRMGDRIVTTHLPEAMKGIKVRYE</sequence>
<dbReference type="Proteomes" id="UP000654401">
    <property type="component" value="Unassembled WGS sequence"/>
</dbReference>